<reference evidence="3" key="1">
    <citation type="journal article" date="2006" name="Science">
        <title>Phytophthora genome sequences uncover evolutionary origins and mechanisms of pathogenesis.</title>
        <authorList>
            <person name="Tyler B.M."/>
            <person name="Tripathy S."/>
            <person name="Zhang X."/>
            <person name="Dehal P."/>
            <person name="Jiang R.H."/>
            <person name="Aerts A."/>
            <person name="Arredondo F.D."/>
            <person name="Baxter L."/>
            <person name="Bensasson D."/>
            <person name="Beynon J.L."/>
            <person name="Chapman J."/>
            <person name="Damasceno C.M."/>
            <person name="Dorrance A.E."/>
            <person name="Dou D."/>
            <person name="Dickerman A.W."/>
            <person name="Dubchak I.L."/>
            <person name="Garbelotto M."/>
            <person name="Gijzen M."/>
            <person name="Gordon S.G."/>
            <person name="Govers F."/>
            <person name="Grunwald N.J."/>
            <person name="Huang W."/>
            <person name="Ivors K.L."/>
            <person name="Jones R.W."/>
            <person name="Kamoun S."/>
            <person name="Krampis K."/>
            <person name="Lamour K.H."/>
            <person name="Lee M.K."/>
            <person name="McDonald W.H."/>
            <person name="Medina M."/>
            <person name="Meijer H.J."/>
            <person name="Nordberg E.K."/>
            <person name="Maclean D.J."/>
            <person name="Ospina-Giraldo M.D."/>
            <person name="Morris P.F."/>
            <person name="Phuntumart V."/>
            <person name="Putnam N.H."/>
            <person name="Rash S."/>
            <person name="Rose J.K."/>
            <person name="Sakihama Y."/>
            <person name="Salamov A.A."/>
            <person name="Savidor A."/>
            <person name="Scheuring C.F."/>
            <person name="Smith B.M."/>
            <person name="Sobral B.W."/>
            <person name="Terry A."/>
            <person name="Torto-Alalibo T.A."/>
            <person name="Win J."/>
            <person name="Xu Z."/>
            <person name="Zhang H."/>
            <person name="Grigoriev I.V."/>
            <person name="Rokhsar D.S."/>
            <person name="Boore J.L."/>
        </authorList>
    </citation>
    <scope>NUCLEOTIDE SEQUENCE [LARGE SCALE GENOMIC DNA]</scope>
    <source>
        <strain evidence="3">Pr102</strain>
    </source>
</reference>
<dbReference type="VEuPathDB" id="FungiDB:KRP22_4687"/>
<dbReference type="VEuPathDB" id="FungiDB:KRP22_933"/>
<dbReference type="EnsemblProtists" id="Phyra74904">
    <property type="protein sequence ID" value="Phyra74904"/>
    <property type="gene ID" value="Phyra74904"/>
</dbReference>
<dbReference type="AlphaFoldDB" id="H3GGG1"/>
<feature type="coiled-coil region" evidence="1">
    <location>
        <begin position="15"/>
        <end position="42"/>
    </location>
</feature>
<reference evidence="2" key="2">
    <citation type="submission" date="2015-06" db="UniProtKB">
        <authorList>
            <consortium name="EnsemblProtists"/>
        </authorList>
    </citation>
    <scope>IDENTIFICATION</scope>
    <source>
        <strain evidence="2">Pr102</strain>
    </source>
</reference>
<keyword evidence="1" id="KW-0175">Coiled coil</keyword>
<sequence length="332" mass="37960">MTPDEKKPKRRKCTYAARREKAEDLREELRKLESEVTVLKIRAAGPEQESAVDAVLEQAKAENTKMNQTARAQHLHIAEMQSAMSRCYGTQQTHPLYTRICLPKDWDQRRAMLVSIRDEKLRNAYNFVMDPRHYVDMDKTTYSDELFESAEGDFCGIRFETVQFPGVKSLQQVYDAAVYYLTNMEISITERLGHITVRDDYETIDDSVYNARVLSMVCDNVTMETSSLLFPKLDPDGKYGMVALDSIDEDELYPYDSAKRVRKDVSATSVFTVNKSLSTNGELVVTMYRAAFIKIHRPQFPIPEDALHELSTGVMAWGDVMLKTVRSIVYGG</sequence>
<accession>H3GGG1</accession>
<name>H3GGG1_PHYRM</name>
<dbReference type="eggNOG" id="ENOG502RE6S">
    <property type="taxonomic scope" value="Eukaryota"/>
</dbReference>
<dbReference type="Proteomes" id="UP000005238">
    <property type="component" value="Unassembled WGS sequence"/>
</dbReference>
<protein>
    <submittedName>
        <fullName evidence="2">Uncharacterized protein</fullName>
    </submittedName>
</protein>
<dbReference type="OMA" id="SAMSRCY"/>
<organism evidence="2 3">
    <name type="scientific">Phytophthora ramorum</name>
    <name type="common">Sudden oak death agent</name>
    <dbReference type="NCBI Taxonomy" id="164328"/>
    <lineage>
        <taxon>Eukaryota</taxon>
        <taxon>Sar</taxon>
        <taxon>Stramenopiles</taxon>
        <taxon>Oomycota</taxon>
        <taxon>Peronosporomycetes</taxon>
        <taxon>Peronosporales</taxon>
        <taxon>Peronosporaceae</taxon>
        <taxon>Phytophthora</taxon>
    </lineage>
</organism>
<dbReference type="HOGENOM" id="CLU_036567_1_0_1"/>
<dbReference type="InParanoid" id="H3GGG1"/>
<proteinExistence type="predicted"/>
<evidence type="ECO:0000256" key="1">
    <source>
        <dbReference type="SAM" id="Coils"/>
    </source>
</evidence>
<evidence type="ECO:0000313" key="3">
    <source>
        <dbReference type="Proteomes" id="UP000005238"/>
    </source>
</evidence>
<dbReference type="EMBL" id="DS566007">
    <property type="status" value="NOT_ANNOTATED_CDS"/>
    <property type="molecule type" value="Genomic_DNA"/>
</dbReference>
<keyword evidence="3" id="KW-1185">Reference proteome</keyword>
<dbReference type="VEuPathDB" id="FungiDB:KRP23_13259"/>
<evidence type="ECO:0000313" key="2">
    <source>
        <dbReference type="EnsemblProtists" id="Phyra74904"/>
    </source>
</evidence>